<evidence type="ECO:0000313" key="4">
    <source>
        <dbReference type="Proteomes" id="UP001141422"/>
    </source>
</evidence>
<dbReference type="InterPro" id="IPR044149">
    <property type="entry name" value="Nitrilases_CHs"/>
</dbReference>
<evidence type="ECO:0000256" key="1">
    <source>
        <dbReference type="ARBA" id="ARBA00008129"/>
    </source>
</evidence>
<dbReference type="PANTHER" id="PTHR46044:SF1">
    <property type="entry name" value="CN HYDROLASE DOMAIN-CONTAINING PROTEIN"/>
    <property type="match status" value="1"/>
</dbReference>
<proteinExistence type="inferred from homology"/>
<dbReference type="RefSeq" id="WP_268925770.1">
    <property type="nucleotide sequence ID" value="NZ_JAPTGB010000031.1"/>
</dbReference>
<comment type="caution">
    <text evidence="3">The sequence shown here is derived from an EMBL/GenBank/DDBJ whole genome shotgun (WGS) entry which is preliminary data.</text>
</comment>
<protein>
    <submittedName>
        <fullName evidence="3">Carbon-nitrogen hydrolase family protein</fullName>
    </submittedName>
</protein>
<comment type="similarity">
    <text evidence="1">Belongs to the carbon-nitrogen hydrolase superfamily. Nitrilase family.</text>
</comment>
<dbReference type="PANTHER" id="PTHR46044">
    <property type="entry name" value="NITRILASE"/>
    <property type="match status" value="1"/>
</dbReference>
<dbReference type="EMBL" id="JAPTGB010000031">
    <property type="protein sequence ID" value="MCZ0861578.1"/>
    <property type="molecule type" value="Genomic_DNA"/>
</dbReference>
<dbReference type="Proteomes" id="UP001141422">
    <property type="component" value="Unassembled WGS sequence"/>
</dbReference>
<keyword evidence="3" id="KW-0378">Hydrolase</keyword>
<gene>
    <name evidence="3" type="ORF">O0S10_10170</name>
</gene>
<feature type="domain" description="CN hydrolase" evidence="2">
    <location>
        <begin position="8"/>
        <end position="278"/>
    </location>
</feature>
<sequence length="307" mass="33841">MKDLPKSVRVAVCQLAPVLFDKTATIQKTVAAIEEAARHGAELVVFPESFIPAYPRGLSFGYVVGSRTMEGRRDWKRYYDNSVIVPSADTDLIGSAAAKAQVYVSLGVTERDDTSATLYCTNLFFGPDGSLLGKHRKLKPTGTERCIWGEGDGSTLPAIHTPFGVMGSLICWENYMPLARAAMYQKGVTLYLAPTADSRDEWQATMRHIALEGRCFVIGCNQHVTKAMYPADLCCGEELNDLPENMCPGGSCIYDPFGRCIAGPVFDREEIIYADLALDDIILSRMDFDPAGHYSRPDVFALRVRTE</sequence>
<dbReference type="InterPro" id="IPR036526">
    <property type="entry name" value="C-N_Hydrolase_sf"/>
</dbReference>
<name>A0ABT4IIK8_9EURY</name>
<accession>A0ABT4IIK8</accession>
<dbReference type="Gene3D" id="3.60.110.10">
    <property type="entry name" value="Carbon-nitrogen hydrolase"/>
    <property type="match status" value="1"/>
</dbReference>
<dbReference type="GO" id="GO:0016787">
    <property type="term" value="F:hydrolase activity"/>
    <property type="evidence" value="ECO:0007669"/>
    <property type="project" value="UniProtKB-KW"/>
</dbReference>
<dbReference type="InterPro" id="IPR003010">
    <property type="entry name" value="C-N_Hydrolase"/>
</dbReference>
<reference evidence="3" key="1">
    <citation type="submission" date="2022-12" db="EMBL/GenBank/DDBJ databases">
        <title>Isolation and characterisation of novel Methanocorpusculum spp. from native Australian herbivores indicates the genus is ancestrally host-associated.</title>
        <authorList>
            <person name="Volmer J.G."/>
            <person name="Soo R.M."/>
            <person name="Evans P.N."/>
            <person name="Hoedt E.C."/>
            <person name="Astorga Alsina A.L."/>
            <person name="Woodcroft B.J."/>
            <person name="Tyson G.W."/>
            <person name="Hugenholtz P."/>
            <person name="Morrison M."/>
        </authorList>
    </citation>
    <scope>NUCLEOTIDE SEQUENCE</scope>
    <source>
        <strain evidence="3">MG</strain>
    </source>
</reference>
<dbReference type="PROSITE" id="PS50263">
    <property type="entry name" value="CN_HYDROLASE"/>
    <property type="match status" value="1"/>
</dbReference>
<evidence type="ECO:0000313" key="3">
    <source>
        <dbReference type="EMBL" id="MCZ0861578.1"/>
    </source>
</evidence>
<dbReference type="CDD" id="cd07564">
    <property type="entry name" value="nitrilases_CHs"/>
    <property type="match status" value="1"/>
</dbReference>
<organism evidence="3 4">
    <name type="scientific">Methanocorpusculum petauri</name>
    <dbReference type="NCBI Taxonomy" id="3002863"/>
    <lineage>
        <taxon>Archaea</taxon>
        <taxon>Methanobacteriati</taxon>
        <taxon>Methanobacteriota</taxon>
        <taxon>Stenosarchaea group</taxon>
        <taxon>Methanomicrobia</taxon>
        <taxon>Methanomicrobiales</taxon>
        <taxon>Methanocorpusculaceae</taxon>
        <taxon>Methanocorpusculum</taxon>
    </lineage>
</organism>
<evidence type="ECO:0000259" key="2">
    <source>
        <dbReference type="PROSITE" id="PS50263"/>
    </source>
</evidence>
<dbReference type="Pfam" id="PF00795">
    <property type="entry name" value="CN_hydrolase"/>
    <property type="match status" value="1"/>
</dbReference>
<keyword evidence="4" id="KW-1185">Reference proteome</keyword>
<dbReference type="SUPFAM" id="SSF56317">
    <property type="entry name" value="Carbon-nitrogen hydrolase"/>
    <property type="match status" value="1"/>
</dbReference>